<protein>
    <submittedName>
        <fullName evidence="1">Uncharacterized protein</fullName>
    </submittedName>
</protein>
<evidence type="ECO:0000313" key="2">
    <source>
        <dbReference type="Proteomes" id="UP000661607"/>
    </source>
</evidence>
<keyword evidence="2" id="KW-1185">Reference proteome</keyword>
<accession>A0ABR9K5M7</accession>
<proteinExistence type="predicted"/>
<dbReference type="Proteomes" id="UP000661607">
    <property type="component" value="Unassembled WGS sequence"/>
</dbReference>
<organism evidence="1 2">
    <name type="scientific">Nonomuraea africana</name>
    <dbReference type="NCBI Taxonomy" id="46171"/>
    <lineage>
        <taxon>Bacteria</taxon>
        <taxon>Bacillati</taxon>
        <taxon>Actinomycetota</taxon>
        <taxon>Actinomycetes</taxon>
        <taxon>Streptosporangiales</taxon>
        <taxon>Streptosporangiaceae</taxon>
        <taxon>Nonomuraea</taxon>
    </lineage>
</organism>
<dbReference type="EMBL" id="JADBEF010000001">
    <property type="protein sequence ID" value="MBE1557313.1"/>
    <property type="molecule type" value="Genomic_DNA"/>
</dbReference>
<evidence type="ECO:0000313" key="1">
    <source>
        <dbReference type="EMBL" id="MBE1557313.1"/>
    </source>
</evidence>
<comment type="caution">
    <text evidence="1">The sequence shown here is derived from an EMBL/GenBank/DDBJ whole genome shotgun (WGS) entry which is preliminary data.</text>
</comment>
<gene>
    <name evidence="1" type="ORF">H4W81_000092</name>
</gene>
<sequence>MATMLSRTKDYRALVERLSAAYPAVESRLVATTVAMAADRARHVGCTPTEEIVGRLAEEYLRAKMATLPTLPPAIRPHSRRLRQPRR</sequence>
<name>A0ABR9K5M7_9ACTN</name>
<reference evidence="1 2" key="1">
    <citation type="submission" date="2020-10" db="EMBL/GenBank/DDBJ databases">
        <title>Sequencing the genomes of 1000 actinobacteria strains.</title>
        <authorList>
            <person name="Klenk H.-P."/>
        </authorList>
    </citation>
    <scope>NUCLEOTIDE SEQUENCE [LARGE SCALE GENOMIC DNA]</scope>
    <source>
        <strain evidence="1 2">DSM 43748</strain>
    </source>
</reference>
<dbReference type="RefSeq" id="WP_192772962.1">
    <property type="nucleotide sequence ID" value="NZ_BAAASY010000015.1"/>
</dbReference>